<dbReference type="GO" id="GO:0098921">
    <property type="term" value="P:retrograde trans-synaptic signaling by endocannabinoid"/>
    <property type="evidence" value="ECO:0007669"/>
    <property type="project" value="UniProtKB-ARBA"/>
</dbReference>
<evidence type="ECO:0000256" key="1">
    <source>
        <dbReference type="ARBA" id="ARBA00001913"/>
    </source>
</evidence>
<evidence type="ECO:0000256" key="7">
    <source>
        <dbReference type="ARBA" id="ARBA00022692"/>
    </source>
</evidence>
<evidence type="ECO:0000256" key="10">
    <source>
        <dbReference type="ARBA" id="ARBA00022801"/>
    </source>
</evidence>
<keyword evidence="13 34" id="KW-1133">Transmembrane helix</keyword>
<comment type="catalytic activity">
    <reaction evidence="20">
        <text>a 1,2-diacyl-sn-glycerol + H2O = a 2-acylglycerol + a fatty acid + H(+)</text>
        <dbReference type="Rhea" id="RHEA:33275"/>
        <dbReference type="ChEBI" id="CHEBI:15377"/>
        <dbReference type="ChEBI" id="CHEBI:15378"/>
        <dbReference type="ChEBI" id="CHEBI:17389"/>
        <dbReference type="ChEBI" id="CHEBI:17815"/>
        <dbReference type="ChEBI" id="CHEBI:28868"/>
        <dbReference type="EC" id="3.1.1.116"/>
    </reaction>
    <physiologicalReaction direction="left-to-right" evidence="20">
        <dbReference type="Rhea" id="RHEA:33276"/>
    </physiologicalReaction>
</comment>
<proteinExistence type="inferred from homology"/>
<keyword evidence="14" id="KW-0770">Synapse</keyword>
<keyword evidence="19" id="KW-0966">Cell projection</keyword>
<evidence type="ECO:0000256" key="6">
    <source>
        <dbReference type="ARBA" id="ARBA00022553"/>
    </source>
</evidence>
<evidence type="ECO:0000256" key="3">
    <source>
        <dbReference type="ARBA" id="ARBA00004520"/>
    </source>
</evidence>
<dbReference type="FunFam" id="3.40.50.1820:FF:000015">
    <property type="entry name" value="Sn1-specific diacylglycerol lipase alpha"/>
    <property type="match status" value="1"/>
</dbReference>
<evidence type="ECO:0000256" key="23">
    <source>
        <dbReference type="ARBA" id="ARBA00048382"/>
    </source>
</evidence>
<evidence type="ECO:0000313" key="36">
    <source>
        <dbReference type="EMBL" id="VEN64613.1"/>
    </source>
</evidence>
<keyword evidence="12" id="KW-0442">Lipid degradation</keyword>
<evidence type="ECO:0000256" key="12">
    <source>
        <dbReference type="ARBA" id="ARBA00022963"/>
    </source>
</evidence>
<comment type="catalytic activity">
    <reaction evidence="28">
        <text>1-(9Z-octadecenoyl)-2-O-(5Z,8Z,11Z,14Z-eicosatetraenyl)-sn-glycerol + H2O = 2-O-(5Z,8Z,11Z,14Z)-eicosatetraenylglycerol + (9Z)-octadecenoate + H(+)</text>
        <dbReference type="Rhea" id="RHEA:38527"/>
        <dbReference type="ChEBI" id="CHEBI:15377"/>
        <dbReference type="ChEBI" id="CHEBI:15378"/>
        <dbReference type="ChEBI" id="CHEBI:30823"/>
        <dbReference type="ChEBI" id="CHEBI:75913"/>
        <dbReference type="ChEBI" id="CHEBI:75914"/>
    </reaction>
    <physiologicalReaction direction="left-to-right" evidence="28">
        <dbReference type="Rhea" id="RHEA:38528"/>
    </physiologicalReaction>
</comment>
<evidence type="ECO:0000256" key="27">
    <source>
        <dbReference type="ARBA" id="ARBA00052106"/>
    </source>
</evidence>
<comment type="catalytic activity">
    <reaction evidence="27">
        <text>1-octadecanoyl-2-(5Z,8Z,11Z,14Z-eicosatetraenoyl)-sn-glycerol + H2O = 2-(5Z,8Z,11Z,14Z-eicosatetraenoyl)-glycerol + octadecanoate + H(+)</text>
        <dbReference type="Rhea" id="RHEA:38507"/>
        <dbReference type="ChEBI" id="CHEBI:15377"/>
        <dbReference type="ChEBI" id="CHEBI:15378"/>
        <dbReference type="ChEBI" id="CHEBI:25629"/>
        <dbReference type="ChEBI" id="CHEBI:52392"/>
        <dbReference type="ChEBI" id="CHEBI:75728"/>
    </reaction>
    <physiologicalReaction direction="left-to-right" evidence="27">
        <dbReference type="Rhea" id="RHEA:38508"/>
    </physiologicalReaction>
</comment>
<dbReference type="GO" id="GO:0046872">
    <property type="term" value="F:metal ion binding"/>
    <property type="evidence" value="ECO:0007669"/>
    <property type="project" value="UniProtKB-KW"/>
</dbReference>
<evidence type="ECO:0000259" key="35">
    <source>
        <dbReference type="Pfam" id="PF01764"/>
    </source>
</evidence>
<feature type="transmembrane region" description="Helical" evidence="34">
    <location>
        <begin position="194"/>
        <end position="214"/>
    </location>
</feature>
<evidence type="ECO:0000256" key="11">
    <source>
        <dbReference type="ARBA" id="ARBA00022837"/>
    </source>
</evidence>
<dbReference type="CDD" id="cd00519">
    <property type="entry name" value="Lipase_3"/>
    <property type="match status" value="1"/>
</dbReference>
<accession>A0A653DWM0</accession>
<dbReference type="InterPro" id="IPR002921">
    <property type="entry name" value="Fungal_lipase-type"/>
</dbReference>
<evidence type="ECO:0000256" key="33">
    <source>
        <dbReference type="SAM" id="MobiDB-lite"/>
    </source>
</evidence>
<evidence type="ECO:0000256" key="13">
    <source>
        <dbReference type="ARBA" id="ARBA00022989"/>
    </source>
</evidence>
<dbReference type="GO" id="GO:0032591">
    <property type="term" value="C:dendritic spine membrane"/>
    <property type="evidence" value="ECO:0007669"/>
    <property type="project" value="UniProtKB-SubCell"/>
</dbReference>
<comment type="subunit">
    <text evidence="29">Interacts (via C-terminal) with CAMK2A; leading to the phosphorylation and inhibition of DAGLA enzymatic activity. Interacts (via PPXXF motif) with HOMER1 and HOMER2; this interaction is required for DAGLA membrane localization.</text>
</comment>
<evidence type="ECO:0000256" key="32">
    <source>
        <dbReference type="ARBA" id="ARBA00082132"/>
    </source>
</evidence>
<evidence type="ECO:0000256" key="20">
    <source>
        <dbReference type="ARBA" id="ARBA00024531"/>
    </source>
</evidence>
<dbReference type="Gene3D" id="3.40.50.1820">
    <property type="entry name" value="alpha/beta hydrolase"/>
    <property type="match status" value="1"/>
</dbReference>
<evidence type="ECO:0000256" key="2">
    <source>
        <dbReference type="ARBA" id="ARBA00004332"/>
    </source>
</evidence>
<keyword evidence="15" id="KW-0443">Lipid metabolism</keyword>
<dbReference type="Pfam" id="PF01764">
    <property type="entry name" value="Lipase_3"/>
    <property type="match status" value="1"/>
</dbReference>
<reference evidence="36 37" key="1">
    <citation type="submission" date="2019-01" db="EMBL/GenBank/DDBJ databases">
        <authorList>
            <person name="Sayadi A."/>
        </authorList>
    </citation>
    <scope>NUCLEOTIDE SEQUENCE [LARGE SCALE GENOMIC DNA]</scope>
</reference>
<dbReference type="GO" id="GO:0031901">
    <property type="term" value="C:early endosome membrane"/>
    <property type="evidence" value="ECO:0007669"/>
    <property type="project" value="UniProtKB-SubCell"/>
</dbReference>
<evidence type="ECO:0000256" key="18">
    <source>
        <dbReference type="ARBA" id="ARBA00023257"/>
    </source>
</evidence>
<dbReference type="SUPFAM" id="SSF53474">
    <property type="entry name" value="alpha/beta-Hydrolases"/>
    <property type="match status" value="1"/>
</dbReference>
<feature type="compositionally biased region" description="Low complexity" evidence="33">
    <location>
        <begin position="93"/>
        <end position="102"/>
    </location>
</feature>
<evidence type="ECO:0000256" key="17">
    <source>
        <dbReference type="ARBA" id="ARBA00023180"/>
    </source>
</evidence>
<evidence type="ECO:0000256" key="21">
    <source>
        <dbReference type="ARBA" id="ARBA00026104"/>
    </source>
</evidence>
<evidence type="ECO:0000313" key="37">
    <source>
        <dbReference type="Proteomes" id="UP000410492"/>
    </source>
</evidence>
<keyword evidence="16 34" id="KW-0472">Membrane</keyword>
<keyword evidence="5" id="KW-1003">Cell membrane</keyword>
<evidence type="ECO:0000256" key="14">
    <source>
        <dbReference type="ARBA" id="ARBA00023018"/>
    </source>
</evidence>
<evidence type="ECO:0000256" key="15">
    <source>
        <dbReference type="ARBA" id="ARBA00023098"/>
    </source>
</evidence>
<evidence type="ECO:0000256" key="19">
    <source>
        <dbReference type="ARBA" id="ARBA00023273"/>
    </source>
</evidence>
<name>A0A653DWM0_CALMS</name>
<dbReference type="EMBL" id="CAACVG010015605">
    <property type="protein sequence ID" value="VEN64613.1"/>
    <property type="molecule type" value="Genomic_DNA"/>
</dbReference>
<comment type="catalytic activity">
    <reaction evidence="23">
        <text>1,2-di-(9Z-octadecenoyl)-sn-glycerol + H2O = 2-(9Z-octadecenoyl)-glycerol + (9Z)-octadecenoate + H(+)</text>
        <dbReference type="Rhea" id="RHEA:38511"/>
        <dbReference type="ChEBI" id="CHEBI:15377"/>
        <dbReference type="ChEBI" id="CHEBI:15378"/>
        <dbReference type="ChEBI" id="CHEBI:30823"/>
        <dbReference type="ChEBI" id="CHEBI:52333"/>
        <dbReference type="ChEBI" id="CHEBI:73990"/>
    </reaction>
    <physiologicalReaction direction="left-to-right" evidence="23">
        <dbReference type="Rhea" id="RHEA:38512"/>
    </physiologicalReaction>
</comment>
<comment type="similarity">
    <text evidence="4">Belongs to the AB hydrolase superfamily. Lipase family.</text>
</comment>
<dbReference type="Proteomes" id="UP000410492">
    <property type="component" value="Unassembled WGS sequence"/>
</dbReference>
<evidence type="ECO:0000256" key="34">
    <source>
        <dbReference type="SAM" id="Phobius"/>
    </source>
</evidence>
<protein>
    <recommendedName>
        <fullName evidence="30">Diacylglycerol lipase-alpha</fullName>
        <ecNumber evidence="21">3.1.1.116</ecNumber>
    </recommendedName>
    <alternativeName>
        <fullName evidence="32">Neural stem cell-derived dendrite regulator</fullName>
    </alternativeName>
    <alternativeName>
        <fullName evidence="31">Sn1-specific diacylglycerol lipase alpha</fullName>
    </alternativeName>
</protein>
<feature type="region of interest" description="Disordered" evidence="33">
    <location>
        <begin position="78"/>
        <end position="102"/>
    </location>
</feature>
<dbReference type="GO" id="GO:0046340">
    <property type="term" value="P:diacylglycerol catabolic process"/>
    <property type="evidence" value="ECO:0007669"/>
    <property type="project" value="TreeGrafter"/>
</dbReference>
<evidence type="ECO:0000256" key="25">
    <source>
        <dbReference type="ARBA" id="ARBA00050709"/>
    </source>
</evidence>
<comment type="catalytic activity">
    <reaction evidence="26">
        <text>1-(9Z-octadecenoyl)-2-(5Z,8Z,11Z,14Z-eicosatetraenoyl)-sn-glycerol + H2O = 2-(5Z,8Z,11Z,14Z-eicosatetraenoyl)-glycerol + (9Z)-octadecenoate + H(+)</text>
        <dbReference type="Rhea" id="RHEA:38515"/>
        <dbReference type="ChEBI" id="CHEBI:15377"/>
        <dbReference type="ChEBI" id="CHEBI:15378"/>
        <dbReference type="ChEBI" id="CHEBI:30823"/>
        <dbReference type="ChEBI" id="CHEBI:52392"/>
        <dbReference type="ChEBI" id="CHEBI:75449"/>
    </reaction>
    <physiologicalReaction direction="left-to-right" evidence="26">
        <dbReference type="Rhea" id="RHEA:38516"/>
    </physiologicalReaction>
</comment>
<feature type="transmembrane region" description="Helical" evidence="34">
    <location>
        <begin position="152"/>
        <end position="174"/>
    </location>
</feature>
<dbReference type="AlphaFoldDB" id="A0A653DWM0"/>
<dbReference type="PANTHER" id="PTHR45792">
    <property type="entry name" value="DIACYLGLYCEROL LIPASE HOMOLOG-RELATED"/>
    <property type="match status" value="1"/>
</dbReference>
<feature type="transmembrane region" description="Helical" evidence="34">
    <location>
        <begin position="108"/>
        <end position="131"/>
    </location>
</feature>
<dbReference type="InterPro" id="IPR052214">
    <property type="entry name" value="DAG_Lipase-Related"/>
</dbReference>
<organism evidence="36 37">
    <name type="scientific">Callosobruchus maculatus</name>
    <name type="common">Southern cowpea weevil</name>
    <name type="synonym">Pulse bruchid</name>
    <dbReference type="NCBI Taxonomy" id="64391"/>
    <lineage>
        <taxon>Eukaryota</taxon>
        <taxon>Metazoa</taxon>
        <taxon>Ecdysozoa</taxon>
        <taxon>Arthropoda</taxon>
        <taxon>Hexapoda</taxon>
        <taxon>Insecta</taxon>
        <taxon>Pterygota</taxon>
        <taxon>Neoptera</taxon>
        <taxon>Endopterygota</taxon>
        <taxon>Coleoptera</taxon>
        <taxon>Polyphaga</taxon>
        <taxon>Cucujiformia</taxon>
        <taxon>Chrysomeloidea</taxon>
        <taxon>Chrysomelidae</taxon>
        <taxon>Bruchinae</taxon>
        <taxon>Bruchini</taxon>
        <taxon>Callosobruchus</taxon>
    </lineage>
</organism>
<dbReference type="GO" id="GO:0047372">
    <property type="term" value="F:monoacylglycerol lipase activity"/>
    <property type="evidence" value="ECO:0007669"/>
    <property type="project" value="UniProtKB-ARBA"/>
</dbReference>
<dbReference type="GO" id="GO:0004465">
    <property type="term" value="F:lipoprotein lipase activity"/>
    <property type="evidence" value="ECO:0007669"/>
    <property type="project" value="TreeGrafter"/>
</dbReference>
<keyword evidence="7 34" id="KW-0812">Transmembrane</keyword>
<sequence length="1250" mass="136827">MPGLVVFRRRWSVGSDDLVVPGAFLFTVHLIWTIILACTLALSGLRDAGGGPIWPLVAELGGAVTKVGGPLTEVGGVSTELGEATTTEDTEDTSTPSSSATPPQCTRFLWWLVAGYLGLLAASMLLEAMVCTVAMRGSVLETSKRTAMQYILYLRLTVMLVEAGWLSLGIAWLVKYYLDCPVDNAKEIVLGMVIFNWCILLSVIITVWCTYDSAGRSWVKMKKYQRSMRESESKFQYKRSGSTRNWRQRKVLRAYQDSWQNRCRFLFCCSTASDRNRNSFADIARLLSDFFRDLDVVPSDVIVGLVLLRKFQKIEQKAIVEQRKNDTYEFLSGVAITPRTQFLALHEEGPDLELFQTVIHFAQFAVRAYGWPIYMMTTRMGMCHLCAGLSCYCCIPCTKASDAEPELVEDNCCHCNFAALQRLTALGDIEIIYATYHVDVGQTPFFVALDYDRSKIVISIRGTLSMKDILTDLNAEGETLPLDPPRDDWLGHKGMVQAAQYILEKLDEEKLIERAKEHMPERGTRTFDIVCVGHSLGAGAASILGILLRQRHQNLQCYCYSPPGGLLSAPAVEYTKEFTVSVVVGKDVVPRIGLYQMETLRTDLINAIKRSVDPKWKTIACSVLCCGCSQPTSAVELSTGEKDVCEYMRSKENARCMGLHPSDSSIALTSHQPLFPPGRIIHIVRHHPTVGQQALNKKDPVYQALWAANTDFDEVLISPVMIQDHMPDKLLEALDKVVTTLGPKKPQRSSSGSEPSSNFYTASSASNPTYFLETSFASLQLPSSNSSITNGYFSTRSHPSPLSLQQFSISDNHLKSPSFLFVCRSTKSQPMSTLHPHSTICVTKSSLSLSFRSASPKVDLIHDDWFGLAPLASPESMSELSSIGSRASLVNSTSVVVEVNNTPKIMRRSLKIIGNLSTCADDIRNVRNFQKSKIFTRILTNNNTESSSSSNLSYESASSSNRCCVGGGNGSCKGTDESGATGCNEDSEFQSAEDILDNVLASAGCKDFFNSESNFLETHFDLLQEHTNDSPTVGFFRPTQVISANQEIDQDLIANIAMDLNLDEKNRAICIQKTASLSQPSSSADSGSACRTPSDITKNVTFNPQVITVTGSTSYSHHSSSSMPGWRQLFRGRQAKHQRLEPSSPLPTVTAATPIKTILSSRKHGDRSVGGSVSSMGGVTCSAGSTTGAVTDTGGGDEAFCRTTEALPLLSGLSGVAMASSSPGFARRMNYVYPAETVVVQSQTQGESTV</sequence>
<evidence type="ECO:0000256" key="5">
    <source>
        <dbReference type="ARBA" id="ARBA00022475"/>
    </source>
</evidence>
<evidence type="ECO:0000256" key="30">
    <source>
        <dbReference type="ARBA" id="ARBA00071957"/>
    </source>
</evidence>
<evidence type="ECO:0000256" key="22">
    <source>
        <dbReference type="ARBA" id="ARBA00037872"/>
    </source>
</evidence>
<keyword evidence="37" id="KW-1185">Reference proteome</keyword>
<comment type="cofactor">
    <cofactor evidence="1">
        <name>Ca(2+)</name>
        <dbReference type="ChEBI" id="CHEBI:29108"/>
    </cofactor>
</comment>
<dbReference type="EC" id="3.1.1.116" evidence="21"/>
<evidence type="ECO:0000256" key="4">
    <source>
        <dbReference type="ARBA" id="ARBA00010701"/>
    </source>
</evidence>
<evidence type="ECO:0000256" key="29">
    <source>
        <dbReference type="ARBA" id="ARBA00063298"/>
    </source>
</evidence>
<comment type="subcellular location">
    <subcellularLocation>
        <location evidence="2">Cell projection</location>
        <location evidence="2">Dendritic spine membrane</location>
        <topology evidence="2">Multi-pass membrane protein</topology>
    </subcellularLocation>
    <subcellularLocation>
        <location evidence="3">Early endosome membrane</location>
        <topology evidence="3">Multi-pass membrane protein</topology>
    </subcellularLocation>
    <subcellularLocation>
        <location evidence="22">Postsynaptic density membrane</location>
        <topology evidence="22">Multi-pass membrane protein</topology>
    </subcellularLocation>
</comment>
<evidence type="ECO:0000256" key="9">
    <source>
        <dbReference type="ARBA" id="ARBA00022753"/>
    </source>
</evidence>
<dbReference type="PANTHER" id="PTHR45792:SF8">
    <property type="entry name" value="DIACYLGLYCEROL LIPASE-ALPHA"/>
    <property type="match status" value="1"/>
</dbReference>
<evidence type="ECO:0000256" key="31">
    <source>
        <dbReference type="ARBA" id="ARBA00081678"/>
    </source>
</evidence>
<comment type="catalytic activity">
    <reaction evidence="25">
        <text>1-(9Z-octadecenoyl)-2-(9Z,12Z-octadecadienoyl)-sn-glycerol + H2O = 2-(9Z,12Z-octadecadienoyl)-glycerol + (9Z)-octadecenoate + H(+)</text>
        <dbReference type="Rhea" id="RHEA:38523"/>
        <dbReference type="ChEBI" id="CHEBI:15377"/>
        <dbReference type="ChEBI" id="CHEBI:15378"/>
        <dbReference type="ChEBI" id="CHEBI:30823"/>
        <dbReference type="ChEBI" id="CHEBI:75450"/>
        <dbReference type="ChEBI" id="CHEBI:75457"/>
    </reaction>
    <physiologicalReaction direction="left-to-right" evidence="25">
        <dbReference type="Rhea" id="RHEA:38524"/>
    </physiologicalReaction>
</comment>
<gene>
    <name evidence="36" type="ORF">CALMAC_LOCUS21099</name>
</gene>
<keyword evidence="9" id="KW-0967">Endosome</keyword>
<dbReference type="GO" id="GO:0019369">
    <property type="term" value="P:arachidonate metabolic process"/>
    <property type="evidence" value="ECO:0007669"/>
    <property type="project" value="TreeGrafter"/>
</dbReference>
<feature type="transmembrane region" description="Helical" evidence="34">
    <location>
        <begin position="526"/>
        <end position="548"/>
    </location>
</feature>
<dbReference type="InterPro" id="IPR029058">
    <property type="entry name" value="AB_hydrolase_fold"/>
</dbReference>
<keyword evidence="10" id="KW-0378">Hydrolase</keyword>
<evidence type="ECO:0000256" key="16">
    <source>
        <dbReference type="ARBA" id="ARBA00023136"/>
    </source>
</evidence>
<evidence type="ECO:0000256" key="8">
    <source>
        <dbReference type="ARBA" id="ARBA00022723"/>
    </source>
</evidence>
<evidence type="ECO:0000256" key="26">
    <source>
        <dbReference type="ARBA" id="ARBA00050861"/>
    </source>
</evidence>
<feature type="domain" description="Fungal lipase-type" evidence="35">
    <location>
        <begin position="457"/>
        <end position="592"/>
    </location>
</feature>
<feature type="transmembrane region" description="Helical" evidence="34">
    <location>
        <begin position="18"/>
        <end position="42"/>
    </location>
</feature>
<keyword evidence="6" id="KW-0597">Phosphoprotein</keyword>
<evidence type="ECO:0000256" key="24">
    <source>
        <dbReference type="ARBA" id="ARBA00050486"/>
    </source>
</evidence>
<dbReference type="OrthoDB" id="438440at2759"/>
<keyword evidence="8" id="KW-0479">Metal-binding</keyword>
<evidence type="ECO:0000256" key="28">
    <source>
        <dbReference type="ARBA" id="ARBA00052463"/>
    </source>
</evidence>
<keyword evidence="11" id="KW-0106">Calcium</keyword>
<keyword evidence="18" id="KW-0628">Postsynaptic cell membrane</keyword>
<keyword evidence="17" id="KW-0325">Glycoprotein</keyword>
<dbReference type="GO" id="GO:0098839">
    <property type="term" value="C:postsynaptic density membrane"/>
    <property type="evidence" value="ECO:0007669"/>
    <property type="project" value="UniProtKB-SubCell"/>
</dbReference>
<comment type="catalytic activity">
    <reaction evidence="24">
        <text>1-(9Z-octadecenoyl)-2-octadecanoyl-sn-glycerol + H2O = 2-octadecanoylglycerol + (9Z)-octadecenoate + H(+)</text>
        <dbReference type="Rhea" id="RHEA:38519"/>
        <dbReference type="ChEBI" id="CHEBI:15377"/>
        <dbReference type="ChEBI" id="CHEBI:15378"/>
        <dbReference type="ChEBI" id="CHEBI:30823"/>
        <dbReference type="ChEBI" id="CHEBI:75448"/>
        <dbReference type="ChEBI" id="CHEBI:75456"/>
    </reaction>
    <physiologicalReaction direction="left-to-right" evidence="24">
        <dbReference type="Rhea" id="RHEA:38520"/>
    </physiologicalReaction>
</comment>